<proteinExistence type="predicted"/>
<dbReference type="AlphaFoldDB" id="A0A212JT10"/>
<sequence length="58" mass="6679">MRKWNLIAYAGKGNRKQLRILLLAMYLQKVTKVTLFTVSSKPKCSSQLITYCLKLITC</sequence>
<evidence type="ECO:0000313" key="1">
    <source>
        <dbReference type="EMBL" id="SBW02586.1"/>
    </source>
</evidence>
<accession>A0A212JT10</accession>
<organism evidence="1">
    <name type="scientific">uncultured Dysgonomonas sp</name>
    <dbReference type="NCBI Taxonomy" id="206096"/>
    <lineage>
        <taxon>Bacteria</taxon>
        <taxon>Pseudomonadati</taxon>
        <taxon>Bacteroidota</taxon>
        <taxon>Bacteroidia</taxon>
        <taxon>Bacteroidales</taxon>
        <taxon>Dysgonomonadaceae</taxon>
        <taxon>Dysgonomonas</taxon>
        <taxon>environmental samples</taxon>
    </lineage>
</organism>
<reference evidence="1" key="1">
    <citation type="submission" date="2016-04" db="EMBL/GenBank/DDBJ databases">
        <authorList>
            <person name="Evans L.H."/>
            <person name="Alamgir A."/>
            <person name="Owens N."/>
            <person name="Weber N.D."/>
            <person name="Virtaneva K."/>
            <person name="Barbian K."/>
            <person name="Babar A."/>
            <person name="Rosenke K."/>
        </authorList>
    </citation>
    <scope>NUCLEOTIDE SEQUENCE</scope>
    <source>
        <strain evidence="1">86-1</strain>
    </source>
</reference>
<protein>
    <submittedName>
        <fullName evidence="1">Uncharacterized protein</fullName>
    </submittedName>
</protein>
<dbReference type="EMBL" id="FLUM01000003">
    <property type="protein sequence ID" value="SBW02586.1"/>
    <property type="molecule type" value="Genomic_DNA"/>
</dbReference>
<gene>
    <name evidence="1" type="ORF">KL86DYS1_30349</name>
</gene>
<name>A0A212JT10_9BACT</name>